<evidence type="ECO:0000313" key="1">
    <source>
        <dbReference type="EMBL" id="GAW02275.1"/>
    </source>
</evidence>
<proteinExistence type="predicted"/>
<reference evidence="1 2" key="1">
    <citation type="submission" date="2016-08" db="EMBL/GenBank/DDBJ databases">
        <authorList>
            <consortium name="Lentinula edodes genome sequencing consortium"/>
            <person name="Sakamoto Y."/>
            <person name="Nakade K."/>
            <person name="Sato S."/>
            <person name="Yoshida Y."/>
            <person name="Miyazaki K."/>
            <person name="Natsume S."/>
            <person name="Konno N."/>
        </authorList>
    </citation>
    <scope>NUCLEOTIDE SEQUENCE [LARGE SCALE GENOMIC DNA]</scope>
    <source>
        <strain evidence="1 2">NBRC 111202</strain>
    </source>
</reference>
<protein>
    <submittedName>
        <fullName evidence="1">Uncharacterized protein</fullName>
    </submittedName>
</protein>
<sequence>MNQVKVQGFTHLVKSAGNNFLSKLRRSRPRTSPAPSVSYRQSILSDPPPFSISQSCINEGEKLQAASGRDPYLPAIYEVKSHPRIPKGLDKDVIKRILVIPWPKGDAQYLKFYFHYAETKIHIPGGTNSIIPALGWIKLNAGDILFIRDAAGSGDGMDDSFEAFVGDIDEESKEGILIKQLRDETLGSKAERCTNGCAAFEKCAKRANPVGVTPSVGGKVRGNLSKEEEEHVQMRHNIVTTTIRLAVDMVRRLLPKEYKVLEDACELNNVPRIGTDDNVFYQGAQLNFSQPIHNDGFIINCIKALAFFGGKHFDKHDSCGGWTTMFSYPDIPIGDGWEGGRFHLVEFGVYVELDGIKTITFSGLRLHGGTPPLAPAGVPIPPSAYRWVVVLYPQGATLDGRVTLNIAAGANGAIQLTPQETRDGLTCVPAIEDTDGQIVEEEEEAYALFDFSYLIC</sequence>
<dbReference type="AlphaFoldDB" id="A0A1Q3E4W0"/>
<name>A0A1Q3E4W0_LENED</name>
<gene>
    <name evidence="1" type="ORF">LENED_003920</name>
</gene>
<keyword evidence="2" id="KW-1185">Reference proteome</keyword>
<evidence type="ECO:0000313" key="2">
    <source>
        <dbReference type="Proteomes" id="UP000188533"/>
    </source>
</evidence>
<dbReference type="EMBL" id="BDGU01000092">
    <property type="protein sequence ID" value="GAW02275.1"/>
    <property type="molecule type" value="Genomic_DNA"/>
</dbReference>
<dbReference type="Proteomes" id="UP000188533">
    <property type="component" value="Unassembled WGS sequence"/>
</dbReference>
<accession>A0A1Q3E4W0</accession>
<comment type="caution">
    <text evidence="1">The sequence shown here is derived from an EMBL/GenBank/DDBJ whole genome shotgun (WGS) entry which is preliminary data.</text>
</comment>
<organism evidence="1 2">
    <name type="scientific">Lentinula edodes</name>
    <name type="common">Shiitake mushroom</name>
    <name type="synonym">Lentinus edodes</name>
    <dbReference type="NCBI Taxonomy" id="5353"/>
    <lineage>
        <taxon>Eukaryota</taxon>
        <taxon>Fungi</taxon>
        <taxon>Dikarya</taxon>
        <taxon>Basidiomycota</taxon>
        <taxon>Agaricomycotina</taxon>
        <taxon>Agaricomycetes</taxon>
        <taxon>Agaricomycetidae</taxon>
        <taxon>Agaricales</taxon>
        <taxon>Marasmiineae</taxon>
        <taxon>Omphalotaceae</taxon>
        <taxon>Lentinula</taxon>
    </lineage>
</organism>
<reference evidence="1 2" key="2">
    <citation type="submission" date="2017-02" db="EMBL/GenBank/DDBJ databases">
        <title>A genome survey and senescence transcriptome analysis in Lentinula edodes.</title>
        <authorList>
            <person name="Sakamoto Y."/>
            <person name="Nakade K."/>
            <person name="Sato S."/>
            <person name="Yoshida Y."/>
            <person name="Miyazaki K."/>
            <person name="Natsume S."/>
            <person name="Konno N."/>
        </authorList>
    </citation>
    <scope>NUCLEOTIDE SEQUENCE [LARGE SCALE GENOMIC DNA]</scope>
    <source>
        <strain evidence="1 2">NBRC 111202</strain>
    </source>
</reference>